<evidence type="ECO:0000256" key="5">
    <source>
        <dbReference type="ARBA" id="ARBA00022679"/>
    </source>
</evidence>
<dbReference type="Gene3D" id="3.60.20.10">
    <property type="entry name" value="Glutamine Phosphoribosylpyrophosphate, subunit 1, domain 1"/>
    <property type="match status" value="1"/>
</dbReference>
<evidence type="ECO:0000256" key="3">
    <source>
        <dbReference type="ARBA" id="ARBA00011941"/>
    </source>
</evidence>
<name>A0A381R750_9ZZZZ</name>
<reference evidence="9" key="1">
    <citation type="submission" date="2018-05" db="EMBL/GenBank/DDBJ databases">
        <authorList>
            <person name="Lanie J.A."/>
            <person name="Ng W.-L."/>
            <person name="Kazmierczak K.M."/>
            <person name="Andrzejewski T.M."/>
            <person name="Davidsen T.M."/>
            <person name="Wayne K.J."/>
            <person name="Tettelin H."/>
            <person name="Glass J.I."/>
            <person name="Rusch D."/>
            <person name="Podicherti R."/>
            <person name="Tsui H.-C.T."/>
            <person name="Winkler M.E."/>
        </authorList>
    </citation>
    <scope>NUCLEOTIDE SEQUENCE</scope>
</reference>
<dbReference type="InterPro" id="IPR005854">
    <property type="entry name" value="PurF"/>
</dbReference>
<dbReference type="EC" id="2.4.2.14" evidence="3"/>
<dbReference type="InterPro" id="IPR029055">
    <property type="entry name" value="Ntn_hydrolases_N"/>
</dbReference>
<keyword evidence="4" id="KW-0328">Glycosyltransferase</keyword>
<evidence type="ECO:0000256" key="2">
    <source>
        <dbReference type="ARBA" id="ARBA00010138"/>
    </source>
</evidence>
<dbReference type="GO" id="GO:0004044">
    <property type="term" value="F:amidophosphoribosyltransferase activity"/>
    <property type="evidence" value="ECO:0007669"/>
    <property type="project" value="UniProtKB-EC"/>
</dbReference>
<dbReference type="InterPro" id="IPR029057">
    <property type="entry name" value="PRTase-like"/>
</dbReference>
<dbReference type="InterPro" id="IPR035584">
    <property type="entry name" value="PurF_N"/>
</dbReference>
<gene>
    <name evidence="9" type="ORF">METZ01_LOCUS40356</name>
</gene>
<dbReference type="HAMAP" id="MF_01931">
    <property type="entry name" value="PurF"/>
    <property type="match status" value="1"/>
</dbReference>
<dbReference type="GO" id="GO:0006189">
    <property type="term" value="P:'de novo' IMP biosynthetic process"/>
    <property type="evidence" value="ECO:0007669"/>
    <property type="project" value="UniProtKB-UniPathway"/>
</dbReference>
<dbReference type="UniPathway" id="UPA00074">
    <property type="reaction ID" value="UER00124"/>
</dbReference>
<organism evidence="9">
    <name type="scientific">marine metagenome</name>
    <dbReference type="NCBI Taxonomy" id="408172"/>
    <lineage>
        <taxon>unclassified sequences</taxon>
        <taxon>metagenomes</taxon>
        <taxon>ecological metagenomes</taxon>
    </lineage>
</organism>
<evidence type="ECO:0000256" key="7">
    <source>
        <dbReference type="ARBA" id="ARBA00022962"/>
    </source>
</evidence>
<dbReference type="InterPro" id="IPR017932">
    <property type="entry name" value="GATase_2_dom"/>
</dbReference>
<evidence type="ECO:0000256" key="6">
    <source>
        <dbReference type="ARBA" id="ARBA00022755"/>
    </source>
</evidence>
<keyword evidence="7" id="KW-0315">Glutamine amidotransferase</keyword>
<dbReference type="Gene3D" id="3.40.50.2020">
    <property type="match status" value="1"/>
</dbReference>
<dbReference type="InterPro" id="IPR000836">
    <property type="entry name" value="PRTase_dom"/>
</dbReference>
<evidence type="ECO:0000256" key="1">
    <source>
        <dbReference type="ARBA" id="ARBA00005209"/>
    </source>
</evidence>
<dbReference type="CDD" id="cd00715">
    <property type="entry name" value="GPATase_N"/>
    <property type="match status" value="1"/>
</dbReference>
<sequence length="491" mass="53343">VEQPSKLPEPFTPTFSMKHASLHIDDRPREECGVVGVSGLDSASESAFLSLYALQHRGQEAAGIFTFDEDGPHILKGAGLVGDVFDKWSLRKLLGRTAVGHVRYSTSGGNDLDNIQPIIARYSRGNIALAHNGNLTNHFDLRKRLVDEGAIFRTTSDSETLIHLIAKSRHDSIDAQVDDALTHLEGAYSIVLAIDNVIYAARDPRGFRPLVLGQKGEGHIVASETCALDILGADFVRDVEPGEVIKIVDGTVEKLRSLPSADQPAPCVFELVYFARPDSRISGISVDRARRAFGRRLASEHPVEADAVIAVPDSANSAALGFAECSGIPFELGMLRNHYIGRTFINPSQKDRDFGARMKYNPVREVVEGKRVVVVDDSLVRGTTSRSLVRMLRKSGAAKVHFRIGSPPVRWPCFYGIDMPTKGELIGSALSVKEIEERLGVDSLGYLSLDGMLEAVAETGPYCTACFSGDYPAPLVDVDKGFVSEQGPTNC</sequence>
<comment type="pathway">
    <text evidence="1">Purine metabolism; IMP biosynthesis via de novo pathway; N(1)-(5-phospho-D-ribosyl)glycinamide from 5-phospho-alpha-D-ribose 1-diphosphate: step 1/2.</text>
</comment>
<dbReference type="PANTHER" id="PTHR11907">
    <property type="entry name" value="AMIDOPHOSPHORIBOSYLTRANSFERASE"/>
    <property type="match status" value="1"/>
</dbReference>
<feature type="domain" description="Glutamine amidotransferase type-2" evidence="8">
    <location>
        <begin position="32"/>
        <end position="250"/>
    </location>
</feature>
<protein>
    <recommendedName>
        <fullName evidence="3">amidophosphoribosyltransferase</fullName>
        <ecNumber evidence="3">2.4.2.14</ecNumber>
    </recommendedName>
</protein>
<dbReference type="CDD" id="cd06223">
    <property type="entry name" value="PRTases_typeI"/>
    <property type="match status" value="1"/>
</dbReference>
<dbReference type="GO" id="GO:0009113">
    <property type="term" value="P:purine nucleobase biosynthetic process"/>
    <property type="evidence" value="ECO:0007669"/>
    <property type="project" value="InterPro"/>
</dbReference>
<dbReference type="PROSITE" id="PS51278">
    <property type="entry name" value="GATASE_TYPE_2"/>
    <property type="match status" value="1"/>
</dbReference>
<dbReference type="Pfam" id="PF13537">
    <property type="entry name" value="GATase_7"/>
    <property type="match status" value="1"/>
</dbReference>
<dbReference type="EMBL" id="UINC01001727">
    <property type="protein sequence ID" value="SUZ87502.1"/>
    <property type="molecule type" value="Genomic_DNA"/>
</dbReference>
<dbReference type="SUPFAM" id="SSF53271">
    <property type="entry name" value="PRTase-like"/>
    <property type="match status" value="1"/>
</dbReference>
<dbReference type="PIRSF" id="PIRSF000485">
    <property type="entry name" value="Amd_phspho_trans"/>
    <property type="match status" value="1"/>
</dbReference>
<feature type="non-terminal residue" evidence="9">
    <location>
        <position position="1"/>
    </location>
</feature>
<keyword evidence="6" id="KW-0658">Purine biosynthesis</keyword>
<evidence type="ECO:0000256" key="4">
    <source>
        <dbReference type="ARBA" id="ARBA00022676"/>
    </source>
</evidence>
<proteinExistence type="inferred from homology"/>
<dbReference type="AlphaFoldDB" id="A0A381R750"/>
<evidence type="ECO:0000259" key="8">
    <source>
        <dbReference type="PROSITE" id="PS51278"/>
    </source>
</evidence>
<dbReference type="NCBIfam" id="TIGR01134">
    <property type="entry name" value="purF"/>
    <property type="match status" value="1"/>
</dbReference>
<evidence type="ECO:0000313" key="9">
    <source>
        <dbReference type="EMBL" id="SUZ87502.1"/>
    </source>
</evidence>
<accession>A0A381R750</accession>
<dbReference type="SUPFAM" id="SSF56235">
    <property type="entry name" value="N-terminal nucleophile aminohydrolases (Ntn hydrolases)"/>
    <property type="match status" value="1"/>
</dbReference>
<keyword evidence="5" id="KW-0808">Transferase</keyword>
<comment type="similarity">
    <text evidence="2">In the C-terminal section; belongs to the purine/pyrimidine phosphoribosyltransferase family.</text>
</comment>